<evidence type="ECO:0000256" key="7">
    <source>
        <dbReference type="ARBA" id="ARBA00023065"/>
    </source>
</evidence>
<evidence type="ECO:0000256" key="8">
    <source>
        <dbReference type="ARBA" id="ARBA00023136"/>
    </source>
</evidence>
<evidence type="ECO:0000256" key="1">
    <source>
        <dbReference type="ARBA" id="ARBA00022448"/>
    </source>
</evidence>
<evidence type="ECO:0000256" key="4">
    <source>
        <dbReference type="ARBA" id="ARBA00022692"/>
    </source>
</evidence>
<dbReference type="AlphaFoldDB" id="A0A1J5SZY8"/>
<feature type="transmembrane region" description="Helical" evidence="9">
    <location>
        <begin position="177"/>
        <end position="199"/>
    </location>
</feature>
<feature type="transmembrane region" description="Helical" evidence="9">
    <location>
        <begin position="313"/>
        <end position="330"/>
    </location>
</feature>
<dbReference type="HAMAP" id="MF_00275">
    <property type="entry name" value="KdpA"/>
    <property type="match status" value="1"/>
</dbReference>
<dbReference type="InterPro" id="IPR004623">
    <property type="entry name" value="KdpA"/>
</dbReference>
<comment type="caution">
    <text evidence="10">The sequence shown here is derived from an EMBL/GenBank/DDBJ whole genome shotgun (WGS) entry which is preliminary data.</text>
</comment>
<reference evidence="10" key="1">
    <citation type="submission" date="2016-10" db="EMBL/GenBank/DDBJ databases">
        <title>Sequence of Gallionella enrichment culture.</title>
        <authorList>
            <person name="Poehlein A."/>
            <person name="Muehling M."/>
            <person name="Daniel R."/>
        </authorList>
    </citation>
    <scope>NUCLEOTIDE SEQUENCE</scope>
</reference>
<dbReference type="PANTHER" id="PTHR30607:SF2">
    <property type="entry name" value="POTASSIUM-TRANSPORTING ATPASE POTASSIUM-BINDING SUBUNIT"/>
    <property type="match status" value="1"/>
</dbReference>
<feature type="transmembrane region" description="Helical" evidence="9">
    <location>
        <begin position="459"/>
        <end position="480"/>
    </location>
</feature>
<dbReference type="GO" id="GO:0016787">
    <property type="term" value="F:hydrolase activity"/>
    <property type="evidence" value="ECO:0007669"/>
    <property type="project" value="UniProtKB-KW"/>
</dbReference>
<feature type="transmembrane region" description="Helical" evidence="9">
    <location>
        <begin position="283"/>
        <end position="301"/>
    </location>
</feature>
<feature type="transmembrane region" description="Helical" evidence="9">
    <location>
        <begin position="530"/>
        <end position="549"/>
    </location>
</feature>
<protein>
    <submittedName>
        <fullName evidence="10">Potassium-transporting ATPase A chain</fullName>
        <ecNumber evidence="10">3.6.3.12</ecNumber>
    </submittedName>
</protein>
<feature type="transmembrane region" description="Helical" evidence="9">
    <location>
        <begin position="420"/>
        <end position="438"/>
    </location>
</feature>
<feature type="transmembrane region" description="Helical" evidence="9">
    <location>
        <begin position="6"/>
        <end position="28"/>
    </location>
</feature>
<accession>A0A1J5SZY8</accession>
<evidence type="ECO:0000256" key="6">
    <source>
        <dbReference type="ARBA" id="ARBA00022989"/>
    </source>
</evidence>
<feature type="transmembrane region" description="Helical" evidence="9">
    <location>
        <begin position="569"/>
        <end position="593"/>
    </location>
</feature>
<keyword evidence="2" id="KW-1003">Cell membrane</keyword>
<keyword evidence="6 9" id="KW-1133">Transmembrane helix</keyword>
<dbReference type="PANTHER" id="PTHR30607">
    <property type="entry name" value="POTASSIUM-TRANSPORTING ATPASE A CHAIN"/>
    <property type="match status" value="1"/>
</dbReference>
<proteinExistence type="inferred from homology"/>
<keyword evidence="3" id="KW-0633">Potassium transport</keyword>
<dbReference type="EMBL" id="MLJW01000049">
    <property type="protein sequence ID" value="OIR05550.1"/>
    <property type="molecule type" value="Genomic_DNA"/>
</dbReference>
<keyword evidence="4 9" id="KW-0812">Transmembrane</keyword>
<dbReference type="GO" id="GO:0008556">
    <property type="term" value="F:P-type potassium transmembrane transporter activity"/>
    <property type="evidence" value="ECO:0007669"/>
    <property type="project" value="InterPro"/>
</dbReference>
<feature type="transmembrane region" description="Helical" evidence="9">
    <location>
        <begin position="130"/>
        <end position="156"/>
    </location>
</feature>
<dbReference type="EC" id="3.6.3.12" evidence="10"/>
<keyword evidence="5" id="KW-0630">Potassium</keyword>
<name>A0A1J5SZY8_9ZZZZ</name>
<dbReference type="NCBIfam" id="TIGR00680">
    <property type="entry name" value="kdpA"/>
    <property type="match status" value="1"/>
</dbReference>
<organism evidence="10">
    <name type="scientific">mine drainage metagenome</name>
    <dbReference type="NCBI Taxonomy" id="410659"/>
    <lineage>
        <taxon>unclassified sequences</taxon>
        <taxon>metagenomes</taxon>
        <taxon>ecological metagenomes</taxon>
    </lineage>
</organism>
<keyword evidence="7" id="KW-0406">Ion transport</keyword>
<evidence type="ECO:0000256" key="9">
    <source>
        <dbReference type="SAM" id="Phobius"/>
    </source>
</evidence>
<feature type="transmembrane region" description="Helical" evidence="9">
    <location>
        <begin position="66"/>
        <end position="84"/>
    </location>
</feature>
<keyword evidence="10" id="KW-0378">Hydrolase</keyword>
<evidence type="ECO:0000256" key="5">
    <source>
        <dbReference type="ARBA" id="ARBA00022958"/>
    </source>
</evidence>
<dbReference type="Pfam" id="PF03814">
    <property type="entry name" value="KdpA"/>
    <property type="match status" value="1"/>
</dbReference>
<evidence type="ECO:0000256" key="3">
    <source>
        <dbReference type="ARBA" id="ARBA00022538"/>
    </source>
</evidence>
<sequence>MSANGLLQIALFLGVLIALTKPLGWYMAQIYEGKLPIFVRWIAPAENLFYRLCGVDSKEEMRWSRYALAMLWFALLSMLAVYAMQRLQGMLPLNPQGFGAVSPDSSFNTAVSFLTNTNWQGYGGESTMSYLVQMAALAVQNFLSAAAGMAVLVALIRGFARHTVETIGNFWVDMTRSIIYILLPLTLVLALALVSQGVVQNFSTYQTVPTVETITYDNPKVDADGNPVKDAAGNPVTEKTTTKEQVIALGPVASQEAIKQLGTNGGGFFNANSAHPFENPTPFSNFLAMLAMFLLPAALCYTFGSMVGDTRQGWTILVAMTILFVGFLAVTEYAELKGNPAFIALGVDQNASITQAGGNMEGKETRFGIVNSALFATITTGASCGAVNSMHDSFTPLGGLVPMAQIQLGEVIFGGVGSGLYGMLVYAVIAVFLAGLMIGRTPEYLGKKIEAFDIKMASLVILIPPMIILGGAALAVTLAAGKAGVANPGAHGFSEILYAFSSAVGNNGSAFAGLSANTPFYNTALGFEMFVGRIWLMIPVLALAGSLAAKKRIPASIGSMATHTQMFVWLLIGTVLLVGALNFVPALALGPVIEHLNMISVH</sequence>
<evidence type="ECO:0000256" key="2">
    <source>
        <dbReference type="ARBA" id="ARBA00022475"/>
    </source>
</evidence>
<dbReference type="PIRSF" id="PIRSF001294">
    <property type="entry name" value="K_ATPaseA"/>
    <property type="match status" value="1"/>
</dbReference>
<keyword evidence="8 9" id="KW-0472">Membrane</keyword>
<evidence type="ECO:0000313" key="10">
    <source>
        <dbReference type="EMBL" id="OIR05550.1"/>
    </source>
</evidence>
<dbReference type="GO" id="GO:0005886">
    <property type="term" value="C:plasma membrane"/>
    <property type="evidence" value="ECO:0007669"/>
    <property type="project" value="TreeGrafter"/>
</dbReference>
<keyword evidence="1" id="KW-0813">Transport</keyword>
<gene>
    <name evidence="10" type="primary">kdpA_4</name>
    <name evidence="10" type="ORF">GALL_122930</name>
</gene>